<dbReference type="GO" id="GO:0042602">
    <property type="term" value="F:riboflavin reductase (NADPH) activity"/>
    <property type="evidence" value="ECO:0007669"/>
    <property type="project" value="TreeGrafter"/>
</dbReference>
<sequence>MSDSFINAMGAAVTGVTVVTTVAEGAPIGRTVSAMCSVSAEPPLLLVAIRTESPLAAAIAWRGEFAVNVLADHQAALAETFAGRGAAPQAFDERDWWPLSSGSPPLLHGAAARFRCDVTSMTVAGTHTLVLGAVTRAERGATTPLAYTRRGYVAPLTTERLAA</sequence>
<dbReference type="PANTHER" id="PTHR30466:SF1">
    <property type="entry name" value="FMN REDUCTASE (NADH) RUTF"/>
    <property type="match status" value="1"/>
</dbReference>
<accession>A0A9X3MU59</accession>
<dbReference type="EMBL" id="JAPDOD010000015">
    <property type="protein sequence ID" value="MDA0161966.1"/>
    <property type="molecule type" value="Genomic_DNA"/>
</dbReference>
<dbReference type="AlphaFoldDB" id="A0A9X3MU59"/>
<name>A0A9X3MU59_9ACTN</name>
<keyword evidence="4" id="KW-1185">Reference proteome</keyword>
<dbReference type="InterPro" id="IPR050268">
    <property type="entry name" value="NADH-dep_flavin_reductase"/>
</dbReference>
<dbReference type="RefSeq" id="WP_270041201.1">
    <property type="nucleotide sequence ID" value="NZ_JAPDOD010000015.1"/>
</dbReference>
<reference evidence="3" key="1">
    <citation type="submission" date="2022-10" db="EMBL/GenBank/DDBJ databases">
        <title>The WGS of Solirubrobacter ginsenosidimutans DSM 21036.</title>
        <authorList>
            <person name="Jiang Z."/>
        </authorList>
    </citation>
    <scope>NUCLEOTIDE SEQUENCE</scope>
    <source>
        <strain evidence="3">DSM 21036</strain>
    </source>
</reference>
<dbReference type="InterPro" id="IPR002563">
    <property type="entry name" value="Flavin_Rdtase-like_dom"/>
</dbReference>
<keyword evidence="1" id="KW-0560">Oxidoreductase</keyword>
<dbReference type="SMART" id="SM00903">
    <property type="entry name" value="Flavin_Reduct"/>
    <property type="match status" value="1"/>
</dbReference>
<gene>
    <name evidence="3" type="ORF">OM076_16955</name>
</gene>
<dbReference type="PANTHER" id="PTHR30466">
    <property type="entry name" value="FLAVIN REDUCTASE"/>
    <property type="match status" value="1"/>
</dbReference>
<feature type="domain" description="Flavin reductase like" evidence="2">
    <location>
        <begin position="9"/>
        <end position="154"/>
    </location>
</feature>
<evidence type="ECO:0000313" key="4">
    <source>
        <dbReference type="Proteomes" id="UP001149140"/>
    </source>
</evidence>
<dbReference type="Pfam" id="PF01613">
    <property type="entry name" value="Flavin_Reduct"/>
    <property type="match status" value="1"/>
</dbReference>
<dbReference type="GO" id="GO:0010181">
    <property type="term" value="F:FMN binding"/>
    <property type="evidence" value="ECO:0007669"/>
    <property type="project" value="InterPro"/>
</dbReference>
<comment type="caution">
    <text evidence="3">The sequence shown here is derived from an EMBL/GenBank/DDBJ whole genome shotgun (WGS) entry which is preliminary data.</text>
</comment>
<evidence type="ECO:0000313" key="3">
    <source>
        <dbReference type="EMBL" id="MDA0161966.1"/>
    </source>
</evidence>
<evidence type="ECO:0000259" key="2">
    <source>
        <dbReference type="SMART" id="SM00903"/>
    </source>
</evidence>
<organism evidence="3 4">
    <name type="scientific">Solirubrobacter ginsenosidimutans</name>
    <dbReference type="NCBI Taxonomy" id="490573"/>
    <lineage>
        <taxon>Bacteria</taxon>
        <taxon>Bacillati</taxon>
        <taxon>Actinomycetota</taxon>
        <taxon>Thermoleophilia</taxon>
        <taxon>Solirubrobacterales</taxon>
        <taxon>Solirubrobacteraceae</taxon>
        <taxon>Solirubrobacter</taxon>
    </lineage>
</organism>
<dbReference type="InterPro" id="IPR012349">
    <property type="entry name" value="Split_barrel_FMN-bd"/>
</dbReference>
<dbReference type="SUPFAM" id="SSF50475">
    <property type="entry name" value="FMN-binding split barrel"/>
    <property type="match status" value="1"/>
</dbReference>
<protein>
    <submittedName>
        <fullName evidence="3">Flavin reductase family protein</fullName>
    </submittedName>
</protein>
<dbReference type="Proteomes" id="UP001149140">
    <property type="component" value="Unassembled WGS sequence"/>
</dbReference>
<dbReference type="Gene3D" id="2.30.110.10">
    <property type="entry name" value="Electron Transport, Fmn-binding Protein, Chain A"/>
    <property type="match status" value="1"/>
</dbReference>
<proteinExistence type="predicted"/>
<evidence type="ECO:0000256" key="1">
    <source>
        <dbReference type="ARBA" id="ARBA00023002"/>
    </source>
</evidence>